<protein>
    <submittedName>
        <fullName evidence="6">Uncharacterized protein</fullName>
    </submittedName>
</protein>
<dbReference type="InterPro" id="IPR029058">
    <property type="entry name" value="AB_hydrolase_fold"/>
</dbReference>
<dbReference type="Pfam" id="PF05577">
    <property type="entry name" value="Peptidase_S28"/>
    <property type="match status" value="1"/>
</dbReference>
<evidence type="ECO:0000256" key="5">
    <source>
        <dbReference type="ARBA" id="ARBA00023180"/>
    </source>
</evidence>
<dbReference type="Proteomes" id="UP001154282">
    <property type="component" value="Unassembled WGS sequence"/>
</dbReference>
<dbReference type="GO" id="GO:0008239">
    <property type="term" value="F:dipeptidyl-peptidase activity"/>
    <property type="evidence" value="ECO:0007669"/>
    <property type="project" value="TreeGrafter"/>
</dbReference>
<dbReference type="PANTHER" id="PTHR11010:SF110">
    <property type="entry name" value="PROLYLCARBOXYPEPTIDASE-LIKE PROTEIN-RELATED"/>
    <property type="match status" value="1"/>
</dbReference>
<keyword evidence="5" id="KW-0325">Glycoprotein</keyword>
<keyword evidence="3" id="KW-0732">Signal</keyword>
<gene>
    <name evidence="6" type="ORF">LITE_LOCUS31329</name>
</gene>
<sequence length="115" mass="12788">MNVLLICHPRKKHRYYGESVPFGSWEKASRNATSLGYLNSAQVLASWFRLKYPHVAIGALASSAPILYFDGVAPGDGYYSVVTKDFKVTSNRSNTKSVIISVSHAHFRYICNVTS</sequence>
<name>A0AAV0N2L5_9ROSI</name>
<dbReference type="EMBL" id="CAMGYJ010000007">
    <property type="protein sequence ID" value="CAI0452728.1"/>
    <property type="molecule type" value="Genomic_DNA"/>
</dbReference>
<accession>A0AAV0N2L5</accession>
<evidence type="ECO:0000313" key="7">
    <source>
        <dbReference type="Proteomes" id="UP001154282"/>
    </source>
</evidence>
<reference evidence="6" key="1">
    <citation type="submission" date="2022-08" db="EMBL/GenBank/DDBJ databases">
        <authorList>
            <person name="Gutierrez-Valencia J."/>
        </authorList>
    </citation>
    <scope>NUCLEOTIDE SEQUENCE</scope>
</reference>
<dbReference type="PANTHER" id="PTHR11010">
    <property type="entry name" value="PROTEASE S28 PRO-X CARBOXYPEPTIDASE-RELATED"/>
    <property type="match status" value="1"/>
</dbReference>
<comment type="similarity">
    <text evidence="1">Belongs to the peptidase S28 family.</text>
</comment>
<evidence type="ECO:0000256" key="2">
    <source>
        <dbReference type="ARBA" id="ARBA00022670"/>
    </source>
</evidence>
<dbReference type="GO" id="GO:0006508">
    <property type="term" value="P:proteolysis"/>
    <property type="evidence" value="ECO:0007669"/>
    <property type="project" value="UniProtKB-KW"/>
</dbReference>
<evidence type="ECO:0000256" key="4">
    <source>
        <dbReference type="ARBA" id="ARBA00022801"/>
    </source>
</evidence>
<dbReference type="InterPro" id="IPR008758">
    <property type="entry name" value="Peptidase_S28"/>
</dbReference>
<keyword evidence="7" id="KW-1185">Reference proteome</keyword>
<keyword evidence="2" id="KW-0645">Protease</keyword>
<proteinExistence type="inferred from homology"/>
<evidence type="ECO:0000313" key="6">
    <source>
        <dbReference type="EMBL" id="CAI0452728.1"/>
    </source>
</evidence>
<dbReference type="Gene3D" id="3.40.50.1820">
    <property type="entry name" value="alpha/beta hydrolase"/>
    <property type="match status" value="2"/>
</dbReference>
<evidence type="ECO:0000256" key="3">
    <source>
        <dbReference type="ARBA" id="ARBA00022729"/>
    </source>
</evidence>
<dbReference type="GO" id="GO:0070008">
    <property type="term" value="F:serine-type exopeptidase activity"/>
    <property type="evidence" value="ECO:0007669"/>
    <property type="project" value="InterPro"/>
</dbReference>
<evidence type="ECO:0000256" key="1">
    <source>
        <dbReference type="ARBA" id="ARBA00011079"/>
    </source>
</evidence>
<comment type="caution">
    <text evidence="6">The sequence shown here is derived from an EMBL/GenBank/DDBJ whole genome shotgun (WGS) entry which is preliminary data.</text>
</comment>
<dbReference type="AlphaFoldDB" id="A0AAV0N2L5"/>
<keyword evidence="4" id="KW-0378">Hydrolase</keyword>
<organism evidence="6 7">
    <name type="scientific">Linum tenue</name>
    <dbReference type="NCBI Taxonomy" id="586396"/>
    <lineage>
        <taxon>Eukaryota</taxon>
        <taxon>Viridiplantae</taxon>
        <taxon>Streptophyta</taxon>
        <taxon>Embryophyta</taxon>
        <taxon>Tracheophyta</taxon>
        <taxon>Spermatophyta</taxon>
        <taxon>Magnoliopsida</taxon>
        <taxon>eudicotyledons</taxon>
        <taxon>Gunneridae</taxon>
        <taxon>Pentapetalae</taxon>
        <taxon>rosids</taxon>
        <taxon>fabids</taxon>
        <taxon>Malpighiales</taxon>
        <taxon>Linaceae</taxon>
        <taxon>Linum</taxon>
    </lineage>
</organism>